<feature type="domain" description="Cytochrome oxidase subunit II copper A binding" evidence="5">
    <location>
        <begin position="79"/>
        <end position="176"/>
    </location>
</feature>
<dbReference type="PROSITE" id="PS00078">
    <property type="entry name" value="COX2"/>
    <property type="match status" value="1"/>
</dbReference>
<dbReference type="Gene3D" id="2.60.40.420">
    <property type="entry name" value="Cupredoxins - blue copper proteins"/>
    <property type="match status" value="1"/>
</dbReference>
<feature type="transmembrane region" description="Helical" evidence="4">
    <location>
        <begin position="6"/>
        <end position="27"/>
    </location>
</feature>
<keyword evidence="2" id="KW-0479">Metal-binding</keyword>
<dbReference type="InterPro" id="IPR051403">
    <property type="entry name" value="NosZ/Cyto_c_oxidase_sub2"/>
</dbReference>
<dbReference type="SUPFAM" id="SSF49503">
    <property type="entry name" value="Cupredoxins"/>
    <property type="match status" value="1"/>
</dbReference>
<dbReference type="PANTHER" id="PTHR42838">
    <property type="entry name" value="CYTOCHROME C OXIDASE SUBUNIT II"/>
    <property type="match status" value="1"/>
</dbReference>
<dbReference type="InterPro" id="IPR001505">
    <property type="entry name" value="Copper_CuA"/>
</dbReference>
<evidence type="ECO:0000256" key="1">
    <source>
        <dbReference type="ARBA" id="ARBA00004196"/>
    </source>
</evidence>
<reference evidence="6 7" key="1">
    <citation type="submission" date="2019-12" db="EMBL/GenBank/DDBJ databases">
        <title>Comparative genomics gives insights into the taxonomy of the Azoarcus-Aromatoleum group and reveals separate origins of nif in the plant-associated Azoarcus and non-plant-associated Aromatoleum sub-groups.</title>
        <authorList>
            <person name="Lafos M."/>
            <person name="Maluk M."/>
            <person name="Batista M."/>
            <person name="Junghare M."/>
            <person name="Carmona M."/>
            <person name="Faoro H."/>
            <person name="Cruz L.M."/>
            <person name="Battistoni F."/>
            <person name="De Souza E."/>
            <person name="Pedrosa F."/>
            <person name="Chen W.-M."/>
            <person name="Poole P.S."/>
            <person name="Dixon R.A."/>
            <person name="James E.K."/>
        </authorList>
    </citation>
    <scope>NUCLEOTIDE SEQUENCE [LARGE SCALE GENOMIC DNA]</scope>
    <source>
        <strain evidence="6 7">ToN1</strain>
    </source>
</reference>
<dbReference type="RefSeq" id="WP_169208366.1">
    <property type="nucleotide sequence ID" value="NZ_CP059560.1"/>
</dbReference>
<dbReference type="PANTHER" id="PTHR42838:SF2">
    <property type="entry name" value="NITROUS-OXIDE REDUCTASE"/>
    <property type="match status" value="1"/>
</dbReference>
<feature type="transmembrane region" description="Helical" evidence="4">
    <location>
        <begin position="48"/>
        <end position="65"/>
    </location>
</feature>
<dbReference type="InterPro" id="IPR002429">
    <property type="entry name" value="CcO_II-like_C"/>
</dbReference>
<proteinExistence type="predicted"/>
<evidence type="ECO:0000313" key="6">
    <source>
        <dbReference type="EMBL" id="NMF91036.1"/>
    </source>
</evidence>
<evidence type="ECO:0000256" key="2">
    <source>
        <dbReference type="ARBA" id="ARBA00022723"/>
    </source>
</evidence>
<keyword evidence="4" id="KW-0472">Membrane</keyword>
<protein>
    <submittedName>
        <fullName evidence="6">Cytochrome C oxidase subunit II</fullName>
    </submittedName>
</protein>
<comment type="caution">
    <text evidence="6">The sequence shown here is derived from an EMBL/GenBank/DDBJ whole genome shotgun (WGS) entry which is preliminary data.</text>
</comment>
<keyword evidence="3" id="KW-0186">Copper</keyword>
<evidence type="ECO:0000256" key="3">
    <source>
        <dbReference type="ARBA" id="ARBA00023008"/>
    </source>
</evidence>
<keyword evidence="7" id="KW-1185">Reference proteome</keyword>
<sequence>MQPIAWQLSLVLMTLVAFGFAFVAINSGRRQDDYTPLQKRAYRLRTRLFWGLVLVFGPAMIYTLMDLPYDAARARTGTGAVQVIDATGYQWRWELSQDHVAAGQPVEFRVTSADVNHGFGIYDANLHLVAQTQGMPGYTNTLRHTFEEPGTYRILCMEYCGVAHHNMMTEIRVDAR</sequence>
<dbReference type="CDD" id="cd13916">
    <property type="entry name" value="CuRO_HCO_II_like_1"/>
    <property type="match status" value="1"/>
</dbReference>
<evidence type="ECO:0000259" key="5">
    <source>
        <dbReference type="PROSITE" id="PS50857"/>
    </source>
</evidence>
<keyword evidence="4" id="KW-1133">Transmembrane helix</keyword>
<dbReference type="InterPro" id="IPR008972">
    <property type="entry name" value="Cupredoxin"/>
</dbReference>
<gene>
    <name evidence="6" type="ORF">GPA26_21470</name>
</gene>
<dbReference type="EMBL" id="WTVR01000062">
    <property type="protein sequence ID" value="NMF91036.1"/>
    <property type="molecule type" value="Genomic_DNA"/>
</dbReference>
<accession>A0ABX1MWK1</accession>
<evidence type="ECO:0000313" key="7">
    <source>
        <dbReference type="Proteomes" id="UP000652074"/>
    </source>
</evidence>
<dbReference type="Proteomes" id="UP000652074">
    <property type="component" value="Unassembled WGS sequence"/>
</dbReference>
<dbReference type="PROSITE" id="PS50857">
    <property type="entry name" value="COX2_CUA"/>
    <property type="match status" value="1"/>
</dbReference>
<dbReference type="Pfam" id="PF00116">
    <property type="entry name" value="COX2"/>
    <property type="match status" value="1"/>
</dbReference>
<evidence type="ECO:0000256" key="4">
    <source>
        <dbReference type="SAM" id="Phobius"/>
    </source>
</evidence>
<keyword evidence="4" id="KW-0812">Transmembrane</keyword>
<comment type="subcellular location">
    <subcellularLocation>
        <location evidence="1">Cell envelope</location>
    </subcellularLocation>
</comment>
<name>A0ABX1MWK1_9RHOO</name>
<organism evidence="6 7">
    <name type="scientific">Aromatoleum petrolei</name>
    <dbReference type="NCBI Taxonomy" id="76116"/>
    <lineage>
        <taxon>Bacteria</taxon>
        <taxon>Pseudomonadati</taxon>
        <taxon>Pseudomonadota</taxon>
        <taxon>Betaproteobacteria</taxon>
        <taxon>Rhodocyclales</taxon>
        <taxon>Rhodocyclaceae</taxon>
        <taxon>Aromatoleum</taxon>
    </lineage>
</organism>